<evidence type="ECO:0000259" key="8">
    <source>
        <dbReference type="Pfam" id="PF02687"/>
    </source>
</evidence>
<evidence type="ECO:0000313" key="10">
    <source>
        <dbReference type="Proteomes" id="UP000215027"/>
    </source>
</evidence>
<feature type="transmembrane region" description="Helical" evidence="7">
    <location>
        <begin position="352"/>
        <end position="374"/>
    </location>
</feature>
<dbReference type="PANTHER" id="PTHR30572">
    <property type="entry name" value="MEMBRANE COMPONENT OF TRANSPORTER-RELATED"/>
    <property type="match status" value="1"/>
</dbReference>
<dbReference type="Proteomes" id="UP000215027">
    <property type="component" value="Chromosome I"/>
</dbReference>
<keyword evidence="5 7" id="KW-0472">Membrane</keyword>
<dbReference type="OrthoDB" id="9780560at2"/>
<dbReference type="GO" id="GO:0022857">
    <property type="term" value="F:transmembrane transporter activity"/>
    <property type="evidence" value="ECO:0007669"/>
    <property type="project" value="TreeGrafter"/>
</dbReference>
<feature type="transmembrane region" description="Helical" evidence="7">
    <location>
        <begin position="759"/>
        <end position="781"/>
    </location>
</feature>
<evidence type="ECO:0000256" key="6">
    <source>
        <dbReference type="ARBA" id="ARBA00038076"/>
    </source>
</evidence>
<keyword evidence="4 7" id="KW-1133">Transmembrane helix</keyword>
<dbReference type="PANTHER" id="PTHR30572:SF4">
    <property type="entry name" value="ABC TRANSPORTER PERMEASE YTRF"/>
    <property type="match status" value="1"/>
</dbReference>
<feature type="transmembrane region" description="Helical" evidence="7">
    <location>
        <begin position="257"/>
        <end position="275"/>
    </location>
</feature>
<evidence type="ECO:0000256" key="5">
    <source>
        <dbReference type="ARBA" id="ARBA00023136"/>
    </source>
</evidence>
<feature type="transmembrane region" description="Helical" evidence="7">
    <location>
        <begin position="20"/>
        <end position="43"/>
    </location>
</feature>
<feature type="domain" description="ABC3 transporter permease C-terminal" evidence="8">
    <location>
        <begin position="716"/>
        <end position="833"/>
    </location>
</feature>
<dbReference type="InterPro" id="IPR003838">
    <property type="entry name" value="ABC3_permease_C"/>
</dbReference>
<dbReference type="GO" id="GO:0005886">
    <property type="term" value="C:plasma membrane"/>
    <property type="evidence" value="ECO:0007669"/>
    <property type="project" value="UniProtKB-SubCell"/>
</dbReference>
<evidence type="ECO:0000256" key="1">
    <source>
        <dbReference type="ARBA" id="ARBA00004651"/>
    </source>
</evidence>
<feature type="transmembrane region" description="Helical" evidence="7">
    <location>
        <begin position="429"/>
        <end position="453"/>
    </location>
</feature>
<comment type="similarity">
    <text evidence="6">Belongs to the ABC-4 integral membrane protein family.</text>
</comment>
<keyword evidence="2" id="KW-1003">Cell membrane</keyword>
<name>A0A160T5R3_9CHLR</name>
<dbReference type="AlphaFoldDB" id="A0A160T5R3"/>
<gene>
    <name evidence="9" type="ORF">CFX0092_A2670</name>
</gene>
<feature type="transmembrane region" description="Helical" evidence="7">
    <location>
        <begin position="309"/>
        <end position="332"/>
    </location>
</feature>
<keyword evidence="3 7" id="KW-0812">Transmembrane</keyword>
<evidence type="ECO:0000313" key="9">
    <source>
        <dbReference type="EMBL" id="CUS04548.2"/>
    </source>
</evidence>
<organism evidence="9 10">
    <name type="scientific">Candidatus Promineifilum breve</name>
    <dbReference type="NCBI Taxonomy" id="1806508"/>
    <lineage>
        <taxon>Bacteria</taxon>
        <taxon>Bacillati</taxon>
        <taxon>Chloroflexota</taxon>
        <taxon>Ardenticatenia</taxon>
        <taxon>Candidatus Promineifilales</taxon>
        <taxon>Candidatus Promineifilaceae</taxon>
        <taxon>Candidatus Promineifilum</taxon>
    </lineage>
</organism>
<dbReference type="EMBL" id="LN890655">
    <property type="protein sequence ID" value="CUS04548.2"/>
    <property type="molecule type" value="Genomic_DNA"/>
</dbReference>
<reference evidence="9" key="1">
    <citation type="submission" date="2016-01" db="EMBL/GenBank/DDBJ databases">
        <authorList>
            <person name="Mcilroy J.S."/>
            <person name="Karst M S."/>
            <person name="Albertsen M."/>
        </authorList>
    </citation>
    <scope>NUCLEOTIDE SEQUENCE</scope>
    <source>
        <strain evidence="9">Cfx-K</strain>
    </source>
</reference>
<protein>
    <recommendedName>
        <fullName evidence="8">ABC3 transporter permease C-terminal domain-containing protein</fullName>
    </recommendedName>
</protein>
<feature type="transmembrane region" description="Helical" evidence="7">
    <location>
        <begin position="801"/>
        <end position="828"/>
    </location>
</feature>
<evidence type="ECO:0000256" key="2">
    <source>
        <dbReference type="ARBA" id="ARBA00022475"/>
    </source>
</evidence>
<dbReference type="Pfam" id="PF02687">
    <property type="entry name" value="FtsX"/>
    <property type="match status" value="2"/>
</dbReference>
<proteinExistence type="inferred from homology"/>
<keyword evidence="10" id="KW-1185">Reference proteome</keyword>
<dbReference type="KEGG" id="pbf:CFX0092_A2670"/>
<comment type="subcellular location">
    <subcellularLocation>
        <location evidence="1">Cell membrane</location>
        <topology evidence="1">Multi-pass membrane protein</topology>
    </subcellularLocation>
</comment>
<evidence type="ECO:0000256" key="3">
    <source>
        <dbReference type="ARBA" id="ARBA00022692"/>
    </source>
</evidence>
<evidence type="ECO:0000256" key="4">
    <source>
        <dbReference type="ARBA" id="ARBA00022989"/>
    </source>
</evidence>
<sequence length="843" mass="88046">MNTLRIKTWRDLWLYRARTALVVIAIAVGVAAGGVATTSLIVLRRDLREGYAATNPAHAILDVSYMNEGLAEQVADLPEVDGAEIRRATSARLILDGEARPLQLATLPDFAATTIALLRPEAGATVPPPEGALLLERSAGAALGIAPGDVLTVRLLDGDEAQLAVAGFVHDLAVAPTTVQPGVNGYITDATAARLGLPEAYNQLYLTVAAADPDRAAVEAAVTAVGEWLADEGVVVTRASIPEPNVHLMQGNVDTGLLMIGILGGLTLLLGAFLVTNVMSAVVAQQVPIIGVLKALGGGRRLVLCHYGLMVLIFGLLALLLAVPLGLFGAYFMSSFLAGQLNFDIPSFGLPWPTVVVQLAGALLVPALAALGPVRTAAGLTIREALGGMSNDELRMTNSERVRHSSFGMRHSSLVLVVWRNVARRKGRLALTLAALSLAGALFMATFGLRLGLEAAIEILVSEFPYDVQIDFAEGEDGRLVERVAGEAMQGSGGAGEQGGTSLALGERLGEGLRFELWGVADARRVYGDGRVGSSFTLFGVPPTTRIAPFAEGAGRWLEAQGGRGAGVQGGGELYINYEAEKLIGRPAVDDGLIIRVNGDEEQLLRLVGMSLRPFDAQAYIPYEAFEELTGRRGEVGRLVVYLGEAQGSGGAGEQGCSFSPAPLLPCPPANETAVANALVAAFEAAGMPVARAETATSIRDGYRAQFNNLVVLLMALAGLTALVGGLGLANTMALNVLERSREIGVLRAMGARRPLLRRLVLAEGLAVALLSAFFAVLLAVPLTLALDRVMGVSLLGSPLAFAFAPGAALGWLGLVVVIGLVACWVPAEGAGRMTIREALAYE</sequence>
<dbReference type="RefSeq" id="WP_095043868.1">
    <property type="nucleotide sequence ID" value="NZ_LN890655.1"/>
</dbReference>
<feature type="domain" description="ABC3 transporter permease C-terminal" evidence="8">
    <location>
        <begin position="262"/>
        <end position="379"/>
    </location>
</feature>
<accession>A0A160T5R3</accession>
<feature type="transmembrane region" description="Helical" evidence="7">
    <location>
        <begin position="710"/>
        <end position="738"/>
    </location>
</feature>
<dbReference type="InterPro" id="IPR050250">
    <property type="entry name" value="Macrolide_Exporter_MacB"/>
</dbReference>
<evidence type="ECO:0000256" key="7">
    <source>
        <dbReference type="SAM" id="Phobius"/>
    </source>
</evidence>